<proteinExistence type="predicted"/>
<dbReference type="EMBL" id="BRXZ01007923">
    <property type="protein sequence ID" value="GMI36050.1"/>
    <property type="molecule type" value="Genomic_DNA"/>
</dbReference>
<feature type="region of interest" description="Disordered" evidence="1">
    <location>
        <begin position="1"/>
        <end position="47"/>
    </location>
</feature>
<organism evidence="2 3">
    <name type="scientific">Triparma retinervis</name>
    <dbReference type="NCBI Taxonomy" id="2557542"/>
    <lineage>
        <taxon>Eukaryota</taxon>
        <taxon>Sar</taxon>
        <taxon>Stramenopiles</taxon>
        <taxon>Ochrophyta</taxon>
        <taxon>Bolidophyceae</taxon>
        <taxon>Parmales</taxon>
        <taxon>Triparmaceae</taxon>
        <taxon>Triparma</taxon>
    </lineage>
</organism>
<sequence length="207" mass="22965">MDIVKEDKDEDEDEDEDEDGSEMSDDSDDDDYPISPPPSQPSTTIPPIKFLPPSVHSIPDIPLNLQVHIYRAAVAGLCFGADNPYLDLVVACLKKKCGGLAAKGKRRCWGSKYGLKKWFKELGIEVNEGGKKQVGGKFGKSGVYDGEFALIDPVDFPKVAREFPGPEWEVRRRVDGHYKISHSSQPFVTYKSIGKARSFKESLDGDK</sequence>
<reference evidence="2" key="1">
    <citation type="submission" date="2022-07" db="EMBL/GenBank/DDBJ databases">
        <title>Genome analysis of Parmales, a sister group of diatoms, reveals the evolutionary specialization of diatoms from phago-mixotrophs to photoautotrophs.</title>
        <authorList>
            <person name="Ban H."/>
            <person name="Sato S."/>
            <person name="Yoshikawa S."/>
            <person name="Kazumasa Y."/>
            <person name="Nakamura Y."/>
            <person name="Ichinomiya M."/>
            <person name="Saitoh K."/>
            <person name="Sato N."/>
            <person name="Blanc-Mathieu R."/>
            <person name="Endo H."/>
            <person name="Kuwata A."/>
            <person name="Ogata H."/>
        </authorList>
    </citation>
    <scope>NUCLEOTIDE SEQUENCE</scope>
</reference>
<evidence type="ECO:0000256" key="1">
    <source>
        <dbReference type="SAM" id="MobiDB-lite"/>
    </source>
</evidence>
<comment type="caution">
    <text evidence="2">The sequence shown here is derived from an EMBL/GenBank/DDBJ whole genome shotgun (WGS) entry which is preliminary data.</text>
</comment>
<keyword evidence="3" id="KW-1185">Reference proteome</keyword>
<protein>
    <submittedName>
        <fullName evidence="2">Uncharacterized protein</fullName>
    </submittedName>
</protein>
<feature type="compositionally biased region" description="Acidic residues" evidence="1">
    <location>
        <begin position="8"/>
        <end position="32"/>
    </location>
</feature>
<evidence type="ECO:0000313" key="3">
    <source>
        <dbReference type="Proteomes" id="UP001165082"/>
    </source>
</evidence>
<gene>
    <name evidence="2" type="ORF">TrRE_jg8041</name>
</gene>
<dbReference type="AlphaFoldDB" id="A0A9W7G8M4"/>
<evidence type="ECO:0000313" key="2">
    <source>
        <dbReference type="EMBL" id="GMI36050.1"/>
    </source>
</evidence>
<dbReference type="OrthoDB" id="10573040at2759"/>
<dbReference type="Proteomes" id="UP001165082">
    <property type="component" value="Unassembled WGS sequence"/>
</dbReference>
<name>A0A9W7G8M4_9STRA</name>
<accession>A0A9W7G8M4</accession>